<accession>A0A6H1ZT47</accession>
<organism evidence="1">
    <name type="scientific">viral metagenome</name>
    <dbReference type="NCBI Taxonomy" id="1070528"/>
    <lineage>
        <taxon>unclassified sequences</taxon>
        <taxon>metagenomes</taxon>
        <taxon>organismal metagenomes</taxon>
    </lineage>
</organism>
<protein>
    <submittedName>
        <fullName evidence="1">Uncharacterized protein</fullName>
    </submittedName>
</protein>
<proteinExistence type="predicted"/>
<gene>
    <name evidence="2" type="ORF">MM415B03167_0007</name>
    <name evidence="1" type="ORF">TM448A01857_0007</name>
    <name evidence="3" type="ORF">TM448B01857_0008</name>
</gene>
<evidence type="ECO:0000313" key="1">
    <source>
        <dbReference type="EMBL" id="QJA50688.1"/>
    </source>
</evidence>
<evidence type="ECO:0000313" key="2">
    <source>
        <dbReference type="EMBL" id="QJA86550.1"/>
    </source>
</evidence>
<reference evidence="1" key="1">
    <citation type="submission" date="2020-03" db="EMBL/GenBank/DDBJ databases">
        <title>The deep terrestrial virosphere.</title>
        <authorList>
            <person name="Holmfeldt K."/>
            <person name="Nilsson E."/>
            <person name="Simone D."/>
            <person name="Lopez-Fernandez M."/>
            <person name="Wu X."/>
            <person name="de Brujin I."/>
            <person name="Lundin D."/>
            <person name="Andersson A."/>
            <person name="Bertilsson S."/>
            <person name="Dopson M."/>
        </authorList>
    </citation>
    <scope>NUCLEOTIDE SEQUENCE</scope>
    <source>
        <strain evidence="2">MM415B03167</strain>
        <strain evidence="1">TM448A01857</strain>
        <strain evidence="3">TM448B01857</strain>
    </source>
</reference>
<sequence>MTDIVIRALSKKEAHELRMLKLQLEERNWRTLFLRIVRERQRSRTGITKVKEEE</sequence>
<dbReference type="EMBL" id="MT142642">
    <property type="protein sequence ID" value="QJA86550.1"/>
    <property type="molecule type" value="Genomic_DNA"/>
</dbReference>
<evidence type="ECO:0000313" key="3">
    <source>
        <dbReference type="EMBL" id="QJI00188.1"/>
    </source>
</evidence>
<dbReference type="EMBL" id="MT144211">
    <property type="protein sequence ID" value="QJA50688.1"/>
    <property type="molecule type" value="Genomic_DNA"/>
</dbReference>
<name>A0A6H1ZT47_9ZZZZ</name>
<dbReference type="AlphaFoldDB" id="A0A6H1ZT47"/>
<dbReference type="EMBL" id="MT144835">
    <property type="protein sequence ID" value="QJI00188.1"/>
    <property type="molecule type" value="Genomic_DNA"/>
</dbReference>